<dbReference type="AlphaFoldDB" id="A0A8J5R7H1"/>
<evidence type="ECO:0000313" key="1">
    <source>
        <dbReference type="EMBL" id="KAG8041215.1"/>
    </source>
</evidence>
<proteinExistence type="predicted"/>
<gene>
    <name evidence="1" type="ORF">G9C98_002203</name>
</gene>
<sequence length="221" mass="25501">MNNFITGASEFPAPEKLARGVFTRDLVLHSSYFMSEMLQDFLLEYYQQASRAKNGMIRDMENAVERLTELFARLTITPEDDIKRVNNLLEKLLKCLPGNVKIKRKALPPLPSPNQVETHLGNEELSSLYLDLAELIDRDLKSIQDLVDGVFLSGWEKARLSFNKVQDQLREDHLNPMLRSFSAEINKINDKEEIIKPNVTSETWQSFRELYQRVNSALQSL</sequence>
<dbReference type="EMBL" id="JAAOIC020000019">
    <property type="protein sequence ID" value="KAG8041215.1"/>
    <property type="molecule type" value="Genomic_DNA"/>
</dbReference>
<reference evidence="1" key="2">
    <citation type="submission" date="2021-04" db="EMBL/GenBank/DDBJ databases">
        <title>Genome-wide patterns of bracovirus chromosomal integration into multiple host tissues during parasitism.</title>
        <authorList>
            <person name="Chebbi M.A.C."/>
        </authorList>
    </citation>
    <scope>NUCLEOTIDE SEQUENCE</scope>
    <source>
        <tissue evidence="1">Whole body</tissue>
    </source>
</reference>
<organism evidence="1 2">
    <name type="scientific">Cotesia typhae</name>
    <dbReference type="NCBI Taxonomy" id="2053667"/>
    <lineage>
        <taxon>Eukaryota</taxon>
        <taxon>Metazoa</taxon>
        <taxon>Ecdysozoa</taxon>
        <taxon>Arthropoda</taxon>
        <taxon>Hexapoda</taxon>
        <taxon>Insecta</taxon>
        <taxon>Pterygota</taxon>
        <taxon>Neoptera</taxon>
        <taxon>Endopterygota</taxon>
        <taxon>Hymenoptera</taxon>
        <taxon>Apocrita</taxon>
        <taxon>Ichneumonoidea</taxon>
        <taxon>Braconidae</taxon>
        <taxon>Microgastrinae</taxon>
        <taxon>Cotesia</taxon>
    </lineage>
</organism>
<evidence type="ECO:0000313" key="2">
    <source>
        <dbReference type="Proteomes" id="UP000729913"/>
    </source>
</evidence>
<keyword evidence="2" id="KW-1185">Reference proteome</keyword>
<comment type="caution">
    <text evidence="1">The sequence shown here is derived from an EMBL/GenBank/DDBJ whole genome shotgun (WGS) entry which is preliminary data.</text>
</comment>
<dbReference type="OrthoDB" id="7677064at2759"/>
<protein>
    <submittedName>
        <fullName evidence="1">Uncharacterized protein</fullName>
    </submittedName>
</protein>
<reference evidence="1" key="1">
    <citation type="submission" date="2020-03" db="EMBL/GenBank/DDBJ databases">
        <authorList>
            <person name="Chebbi M.A."/>
            <person name="Drezen J.M."/>
        </authorList>
    </citation>
    <scope>NUCLEOTIDE SEQUENCE</scope>
    <source>
        <tissue evidence="1">Whole body</tissue>
    </source>
</reference>
<dbReference type="Proteomes" id="UP000729913">
    <property type="component" value="Unassembled WGS sequence"/>
</dbReference>
<name>A0A8J5R7H1_9HYME</name>
<accession>A0A8J5R7H1</accession>